<dbReference type="Proteomes" id="UP001596512">
    <property type="component" value="Unassembled WGS sequence"/>
</dbReference>
<evidence type="ECO:0000256" key="2">
    <source>
        <dbReference type="SAM" id="MobiDB-lite"/>
    </source>
</evidence>
<name>A0ABW2TX39_9PSEU</name>
<feature type="region of interest" description="Disordered" evidence="2">
    <location>
        <begin position="1"/>
        <end position="41"/>
    </location>
</feature>
<dbReference type="Pfam" id="PF01734">
    <property type="entry name" value="Patatin"/>
    <property type="match status" value="1"/>
</dbReference>
<evidence type="ECO:0000259" key="3">
    <source>
        <dbReference type="Pfam" id="PF01734"/>
    </source>
</evidence>
<evidence type="ECO:0000313" key="4">
    <source>
        <dbReference type="EMBL" id="MFC7617876.1"/>
    </source>
</evidence>
<evidence type="ECO:0000256" key="1">
    <source>
        <dbReference type="ARBA" id="ARBA00023098"/>
    </source>
</evidence>
<feature type="compositionally biased region" description="Basic and acidic residues" evidence="2">
    <location>
        <begin position="25"/>
        <end position="35"/>
    </location>
</feature>
<keyword evidence="5" id="KW-1185">Reference proteome</keyword>
<reference evidence="5" key="1">
    <citation type="journal article" date="2019" name="Int. J. Syst. Evol. Microbiol.">
        <title>The Global Catalogue of Microorganisms (GCM) 10K type strain sequencing project: providing services to taxonomists for standard genome sequencing and annotation.</title>
        <authorList>
            <consortium name="The Broad Institute Genomics Platform"/>
            <consortium name="The Broad Institute Genome Sequencing Center for Infectious Disease"/>
            <person name="Wu L."/>
            <person name="Ma J."/>
        </authorList>
    </citation>
    <scope>NUCLEOTIDE SEQUENCE [LARGE SCALE GENOMIC DNA]</scope>
    <source>
        <strain evidence="5">JCM 17695</strain>
    </source>
</reference>
<dbReference type="InterPro" id="IPR002641">
    <property type="entry name" value="PNPLA_dom"/>
</dbReference>
<evidence type="ECO:0000313" key="5">
    <source>
        <dbReference type="Proteomes" id="UP001596512"/>
    </source>
</evidence>
<feature type="compositionally biased region" description="Basic residues" evidence="2">
    <location>
        <begin position="1"/>
        <end position="15"/>
    </location>
</feature>
<dbReference type="SUPFAM" id="SSF52151">
    <property type="entry name" value="FabD/lysophospholipase-like"/>
    <property type="match status" value="1"/>
</dbReference>
<dbReference type="InterPro" id="IPR016035">
    <property type="entry name" value="Acyl_Trfase/lysoPLipase"/>
</dbReference>
<proteinExistence type="predicted"/>
<keyword evidence="1" id="KW-0443">Lipid metabolism</keyword>
<gene>
    <name evidence="4" type="ORF">ACFQV2_35180</name>
</gene>
<comment type="caution">
    <text evidence="4">The sequence shown here is derived from an EMBL/GenBank/DDBJ whole genome shotgun (WGS) entry which is preliminary data.</text>
</comment>
<organism evidence="4 5">
    <name type="scientific">Actinokineospora soli</name>
    <dbReference type="NCBI Taxonomy" id="1048753"/>
    <lineage>
        <taxon>Bacteria</taxon>
        <taxon>Bacillati</taxon>
        <taxon>Actinomycetota</taxon>
        <taxon>Actinomycetes</taxon>
        <taxon>Pseudonocardiales</taxon>
        <taxon>Pseudonocardiaceae</taxon>
        <taxon>Actinokineospora</taxon>
    </lineage>
</organism>
<feature type="domain" description="PNPLA" evidence="3">
    <location>
        <begin position="38"/>
        <end position="101"/>
    </location>
</feature>
<sequence length="204" mass="21984">MARPGRRSRRRHRAPGRADLPGDPDGLRRDPRQPDHLPPLATDAATGAAVDLGPSITDAASLRTALRASTALPVLAGRPVRIGGRAYLDAGIAESVPFRTAVAQGATHVLVLRTRADTPLPLPSRAELSLVTRYLRRAAPGTVEAWTTRHARVVADEAHLADHTAILQIRPPRDAPEVTRLTRDPFTLRRAVRLGRHAVTEALG</sequence>
<protein>
    <submittedName>
        <fullName evidence="4">Patatin-like phospholipase family protein</fullName>
    </submittedName>
</protein>
<accession>A0ABW2TX39</accession>
<dbReference type="EMBL" id="JBHTEY010000004">
    <property type="protein sequence ID" value="MFC7617876.1"/>
    <property type="molecule type" value="Genomic_DNA"/>
</dbReference>